<dbReference type="EMBL" id="QRAS01000001">
    <property type="protein sequence ID" value="RDL11618.1"/>
    <property type="molecule type" value="Genomic_DNA"/>
</dbReference>
<dbReference type="GO" id="GO:1990481">
    <property type="term" value="P:mRNA pseudouridine synthesis"/>
    <property type="evidence" value="ECO:0007669"/>
    <property type="project" value="TreeGrafter"/>
</dbReference>
<feature type="domain" description="tRNA pseudouridylate synthase B C-terminal" evidence="7">
    <location>
        <begin position="180"/>
        <end position="233"/>
    </location>
</feature>
<dbReference type="InterPro" id="IPR032819">
    <property type="entry name" value="TruB_C"/>
</dbReference>
<evidence type="ECO:0000259" key="7">
    <source>
        <dbReference type="Pfam" id="PF16198"/>
    </source>
</evidence>
<dbReference type="PANTHER" id="PTHR13767">
    <property type="entry name" value="TRNA-PSEUDOURIDINE SYNTHASE"/>
    <property type="match status" value="1"/>
</dbReference>
<proteinExistence type="inferred from homology"/>
<evidence type="ECO:0000256" key="3">
    <source>
        <dbReference type="ARBA" id="ARBA00022694"/>
    </source>
</evidence>
<dbReference type="Pfam" id="PF01509">
    <property type="entry name" value="TruB_N"/>
    <property type="match status" value="1"/>
</dbReference>
<evidence type="ECO:0000256" key="4">
    <source>
        <dbReference type="ARBA" id="ARBA00023235"/>
    </source>
</evidence>
<dbReference type="HAMAP" id="MF_01080">
    <property type="entry name" value="TruB_bact"/>
    <property type="match status" value="1"/>
</dbReference>
<comment type="similarity">
    <text evidence="2 5">Belongs to the pseudouridine synthase TruB family. Type 1 subfamily.</text>
</comment>
<dbReference type="PANTHER" id="PTHR13767:SF2">
    <property type="entry name" value="PSEUDOURIDYLATE SYNTHASE TRUB1"/>
    <property type="match status" value="1"/>
</dbReference>
<keyword evidence="9" id="KW-1185">Reference proteome</keyword>
<dbReference type="Proteomes" id="UP000254912">
    <property type="component" value="Unassembled WGS sequence"/>
</dbReference>
<evidence type="ECO:0000256" key="5">
    <source>
        <dbReference type="HAMAP-Rule" id="MF_01080"/>
    </source>
</evidence>
<gene>
    <name evidence="5" type="primary">truB</name>
    <name evidence="8" type="ORF">DFP99_0036</name>
</gene>
<sequence>MNGIIPVHKPAGMTSHDVVYHLRKILQMKKIGHAGTLDPSVDGVLPIAVGRATKAIEFLQESGKIYTGEVTFGFATETEDLDGAVIAREPLTAPFTTTDIDNAMATLRGTITQIPPMYSAVKVNGRRLYDYARAGETVARPERQVTIYRFERTSEPLFDPATGTQKFKFVAEVSKGTYIRTLAVDLGAKLGVPSVMSQLTRQKAGGFMLDEAFTIEQLADKMATDHDLGDWVKTLNAALADYPQIELSDAEWSYAKDGVGLDATVAPGQPARFVSLRHGQVKAVYDWSNAKQKYRPYRTFSNED</sequence>
<evidence type="ECO:0000256" key="2">
    <source>
        <dbReference type="ARBA" id="ARBA00005642"/>
    </source>
</evidence>
<comment type="caution">
    <text evidence="8">The sequence shown here is derived from an EMBL/GenBank/DDBJ whole genome shotgun (WGS) entry which is preliminary data.</text>
</comment>
<dbReference type="RefSeq" id="WP_070229692.1">
    <property type="nucleotide sequence ID" value="NZ_BJYO01000002.1"/>
</dbReference>
<dbReference type="Gene3D" id="3.30.2350.10">
    <property type="entry name" value="Pseudouridine synthase"/>
    <property type="match status" value="1"/>
</dbReference>
<dbReference type="GeneID" id="94545616"/>
<dbReference type="EC" id="5.4.99.25" evidence="5"/>
<dbReference type="KEGG" id="wso:WSWS_00407"/>
<dbReference type="SUPFAM" id="SSF55120">
    <property type="entry name" value="Pseudouridine synthase"/>
    <property type="match status" value="1"/>
</dbReference>
<reference evidence="8 9" key="1">
    <citation type="submission" date="2018-07" db="EMBL/GenBank/DDBJ databases">
        <title>Genomic Encyclopedia of Type Strains, Phase III (KMG-III): the genomes of soil and plant-associated and newly described type strains.</title>
        <authorList>
            <person name="Whitman W."/>
        </authorList>
    </citation>
    <scope>NUCLEOTIDE SEQUENCE [LARGE SCALE GENOMIC DNA]</scope>
    <source>
        <strain evidence="8 9">CECT 7031</strain>
    </source>
</reference>
<dbReference type="CDD" id="cd02573">
    <property type="entry name" value="PseudoU_synth_EcTruB"/>
    <property type="match status" value="1"/>
</dbReference>
<dbReference type="GO" id="GO:0031119">
    <property type="term" value="P:tRNA pseudouridine synthesis"/>
    <property type="evidence" value="ECO:0007669"/>
    <property type="project" value="UniProtKB-UniRule"/>
</dbReference>
<keyword evidence="3 5" id="KW-0819">tRNA processing</keyword>
<feature type="domain" description="Pseudouridine synthase II N-terminal" evidence="6">
    <location>
        <begin position="23"/>
        <end position="179"/>
    </location>
</feature>
<evidence type="ECO:0000256" key="1">
    <source>
        <dbReference type="ARBA" id="ARBA00000385"/>
    </source>
</evidence>
<feature type="active site" description="Nucleophile" evidence="5">
    <location>
        <position position="38"/>
    </location>
</feature>
<evidence type="ECO:0000313" key="8">
    <source>
        <dbReference type="EMBL" id="RDL11618.1"/>
    </source>
</evidence>
<comment type="function">
    <text evidence="5">Responsible for synthesis of pseudouridine from uracil-55 in the psi GC loop of transfer RNAs.</text>
</comment>
<protein>
    <recommendedName>
        <fullName evidence="5">tRNA pseudouridine synthase B</fullName>
        <ecNumber evidence="5">5.4.99.25</ecNumber>
    </recommendedName>
    <alternativeName>
        <fullName evidence="5">tRNA pseudouridine(55) synthase</fullName>
        <shortName evidence="5">Psi55 synthase</shortName>
    </alternativeName>
    <alternativeName>
        <fullName evidence="5">tRNA pseudouridylate synthase</fullName>
    </alternativeName>
    <alternativeName>
        <fullName evidence="5">tRNA-uridine isomerase</fullName>
    </alternativeName>
</protein>
<evidence type="ECO:0000313" key="9">
    <source>
        <dbReference type="Proteomes" id="UP000254912"/>
    </source>
</evidence>
<dbReference type="InterPro" id="IPR014780">
    <property type="entry name" value="tRNA_psdUridine_synth_TruB"/>
</dbReference>
<dbReference type="Pfam" id="PF16198">
    <property type="entry name" value="TruB_C_2"/>
    <property type="match status" value="1"/>
</dbReference>
<dbReference type="GO" id="GO:0160148">
    <property type="term" value="F:tRNA pseudouridine(55) synthase activity"/>
    <property type="evidence" value="ECO:0007669"/>
    <property type="project" value="UniProtKB-EC"/>
</dbReference>
<organism evidence="8 9">
    <name type="scientific">Weissella soli</name>
    <dbReference type="NCBI Taxonomy" id="155866"/>
    <lineage>
        <taxon>Bacteria</taxon>
        <taxon>Bacillati</taxon>
        <taxon>Bacillota</taxon>
        <taxon>Bacilli</taxon>
        <taxon>Lactobacillales</taxon>
        <taxon>Lactobacillaceae</taxon>
        <taxon>Weissella</taxon>
    </lineage>
</organism>
<dbReference type="GO" id="GO:0003723">
    <property type="term" value="F:RNA binding"/>
    <property type="evidence" value="ECO:0007669"/>
    <property type="project" value="InterPro"/>
</dbReference>
<accession>A0A288Q808</accession>
<keyword evidence="4 5" id="KW-0413">Isomerase</keyword>
<dbReference type="NCBIfam" id="TIGR00431">
    <property type="entry name" value="TruB"/>
    <property type="match status" value="1"/>
</dbReference>
<evidence type="ECO:0000259" key="6">
    <source>
        <dbReference type="Pfam" id="PF01509"/>
    </source>
</evidence>
<dbReference type="InterPro" id="IPR002501">
    <property type="entry name" value="PsdUridine_synth_N"/>
</dbReference>
<dbReference type="FunFam" id="3.30.2350.10:FF:000011">
    <property type="entry name" value="tRNA pseudouridine synthase B"/>
    <property type="match status" value="1"/>
</dbReference>
<dbReference type="OrthoDB" id="9802309at2"/>
<name>A0A288Q808_9LACO</name>
<dbReference type="AlphaFoldDB" id="A0A288Q808"/>
<comment type="catalytic activity">
    <reaction evidence="1 5">
        <text>uridine(55) in tRNA = pseudouridine(55) in tRNA</text>
        <dbReference type="Rhea" id="RHEA:42532"/>
        <dbReference type="Rhea" id="RHEA-COMP:10101"/>
        <dbReference type="Rhea" id="RHEA-COMP:10102"/>
        <dbReference type="ChEBI" id="CHEBI:65314"/>
        <dbReference type="ChEBI" id="CHEBI:65315"/>
        <dbReference type="EC" id="5.4.99.25"/>
    </reaction>
</comment>
<dbReference type="InterPro" id="IPR020103">
    <property type="entry name" value="PsdUridine_synth_cat_dom_sf"/>
</dbReference>